<feature type="compositionally biased region" description="Polar residues" evidence="1">
    <location>
        <begin position="205"/>
        <end position="215"/>
    </location>
</feature>
<feature type="compositionally biased region" description="Low complexity" evidence="1">
    <location>
        <begin position="216"/>
        <end position="228"/>
    </location>
</feature>
<keyword evidence="3" id="KW-1185">Reference proteome</keyword>
<comment type="caution">
    <text evidence="2">The sequence shown here is derived from an EMBL/GenBank/DDBJ whole genome shotgun (WGS) entry which is preliminary data.</text>
</comment>
<reference evidence="2" key="1">
    <citation type="journal article" date="2021" name="Nat. Commun.">
        <title>Genetic determinants of endophytism in the Arabidopsis root mycobiome.</title>
        <authorList>
            <person name="Mesny F."/>
            <person name="Miyauchi S."/>
            <person name="Thiergart T."/>
            <person name="Pickel B."/>
            <person name="Atanasova L."/>
            <person name="Karlsson M."/>
            <person name="Huettel B."/>
            <person name="Barry K.W."/>
            <person name="Haridas S."/>
            <person name="Chen C."/>
            <person name="Bauer D."/>
            <person name="Andreopoulos W."/>
            <person name="Pangilinan J."/>
            <person name="LaButti K."/>
            <person name="Riley R."/>
            <person name="Lipzen A."/>
            <person name="Clum A."/>
            <person name="Drula E."/>
            <person name="Henrissat B."/>
            <person name="Kohler A."/>
            <person name="Grigoriev I.V."/>
            <person name="Martin F.M."/>
            <person name="Hacquard S."/>
        </authorList>
    </citation>
    <scope>NUCLEOTIDE SEQUENCE</scope>
    <source>
        <strain evidence="2">MPI-CAGE-AT-0147</strain>
    </source>
</reference>
<name>A0A9P9ETX4_9HYPO</name>
<evidence type="ECO:0000313" key="2">
    <source>
        <dbReference type="EMBL" id="KAH7143824.1"/>
    </source>
</evidence>
<gene>
    <name evidence="2" type="ORF">EDB81DRAFT_508258</name>
</gene>
<dbReference type="OrthoDB" id="5226586at2759"/>
<proteinExistence type="predicted"/>
<feature type="region of interest" description="Disordered" evidence="1">
    <location>
        <begin position="195"/>
        <end position="256"/>
    </location>
</feature>
<protein>
    <submittedName>
        <fullName evidence="2">Uncharacterized protein</fullName>
    </submittedName>
</protein>
<evidence type="ECO:0000256" key="1">
    <source>
        <dbReference type="SAM" id="MobiDB-lite"/>
    </source>
</evidence>
<dbReference type="Proteomes" id="UP000738349">
    <property type="component" value="Unassembled WGS sequence"/>
</dbReference>
<organism evidence="2 3">
    <name type="scientific">Dactylonectria macrodidyma</name>
    <dbReference type="NCBI Taxonomy" id="307937"/>
    <lineage>
        <taxon>Eukaryota</taxon>
        <taxon>Fungi</taxon>
        <taxon>Dikarya</taxon>
        <taxon>Ascomycota</taxon>
        <taxon>Pezizomycotina</taxon>
        <taxon>Sordariomycetes</taxon>
        <taxon>Hypocreomycetidae</taxon>
        <taxon>Hypocreales</taxon>
        <taxon>Nectriaceae</taxon>
        <taxon>Dactylonectria</taxon>
    </lineage>
</organism>
<feature type="region of interest" description="Disordered" evidence="1">
    <location>
        <begin position="274"/>
        <end position="318"/>
    </location>
</feature>
<feature type="compositionally biased region" description="Low complexity" evidence="1">
    <location>
        <begin position="40"/>
        <end position="75"/>
    </location>
</feature>
<feature type="compositionally biased region" description="Acidic residues" evidence="1">
    <location>
        <begin position="283"/>
        <end position="297"/>
    </location>
</feature>
<feature type="region of interest" description="Disordered" evidence="1">
    <location>
        <begin position="30"/>
        <end position="88"/>
    </location>
</feature>
<dbReference type="AlphaFoldDB" id="A0A9P9ETX4"/>
<dbReference type="EMBL" id="JAGMUV010000009">
    <property type="protein sequence ID" value="KAH7143824.1"/>
    <property type="molecule type" value="Genomic_DNA"/>
</dbReference>
<accession>A0A9P9ETX4</accession>
<sequence length="318" mass="34808">MECIFPTLQQIVQLVPMDAKLTPPLEQRMATYPMSFNPPSSESSEAVSENTQSPDGASSSVSSGKGRNGRRPSGSSRRRHVDTRQDPFNNANLVFSPRSYEIVCAERAYLTSSLQLQTARAADLMRQYSLAEARHQGLGAGKARRRLRKHLRALQPKMIEVAEQQRAICNRLGELYVEIQSREVLTLSGYQGPSFVDDQVPESPSAHSTMSSYGMSTPQSTPLSPTSPVFVPQGYLKDFPFPSDPPPSQQEPTDLGASLETVVEEGEEAVCNHDFNSELSCESGDDDAVMDTDDTDCDSTSWCNPGSGAARSRRLSLP</sequence>
<evidence type="ECO:0000313" key="3">
    <source>
        <dbReference type="Proteomes" id="UP000738349"/>
    </source>
</evidence>